<name>A5ILR1_THEP1</name>
<dbReference type="EMBL" id="CP000702">
    <property type="protein sequence ID" value="ABQ47134.1"/>
    <property type="molecule type" value="Genomic_DNA"/>
</dbReference>
<sequence>MDVWKVLGRYSNVLVLSRKNSILILEINGKAPKPGESVRVWNNKVMTGKELKAKLLARFDEELSLKVLKVPGLLEFLHDISRGFDKKYVHFVKLFMKYLVPSRFLKMNDEEKKIIMKSLPEVFESGPSSVRITFSVKSFFEYVQKNFPINRNINEEALRRTFTLKRPIFSTEEYDVYQVNEPLSKGFVGKNYMALPLSGKYLIVVFRRRNFPFVVFKLKEEPDLTFFEDFVNDKVAVEKRENGWVLIWKDREMMEFELLDKELLPRPEKLVDDDLLDAVFLLNSLLEENVRFASMPSFGIQEMWWEKDNNRVILVVNSVRFGRVVADVILEGRSLSVKFYAEKNSEELSAHSEELQKEFERLGLIAHVFFLRKDPMNWEGFNAYG</sequence>
<dbReference type="RefSeq" id="WP_011943652.1">
    <property type="nucleotide sequence ID" value="NC_009486.1"/>
</dbReference>
<dbReference type="STRING" id="390874.Tpet_1120"/>
<dbReference type="HOGENOM" id="CLU_715585_0_0_0"/>
<proteinExistence type="predicted"/>
<organism evidence="1 2">
    <name type="scientific">Thermotoga petrophila (strain ATCC BAA-488 / DSM 13995 / JCM 10881 / RKU-1)</name>
    <dbReference type="NCBI Taxonomy" id="390874"/>
    <lineage>
        <taxon>Bacteria</taxon>
        <taxon>Thermotogati</taxon>
        <taxon>Thermotogota</taxon>
        <taxon>Thermotogae</taxon>
        <taxon>Thermotogales</taxon>
        <taxon>Thermotogaceae</taxon>
        <taxon>Thermotoga</taxon>
    </lineage>
</organism>
<evidence type="ECO:0000313" key="2">
    <source>
        <dbReference type="Proteomes" id="UP000006558"/>
    </source>
</evidence>
<dbReference type="Proteomes" id="UP000006558">
    <property type="component" value="Chromosome"/>
</dbReference>
<dbReference type="AlphaFoldDB" id="A5ILR1"/>
<reference evidence="2" key="1">
    <citation type="submission" date="2007-05" db="EMBL/GenBank/DDBJ databases">
        <title>Complete sequence of Thermotoga petrophila RKU-1.</title>
        <authorList>
            <consortium name="US DOE Joint Genome Institute"/>
            <person name="Copeland A."/>
            <person name="Lucas S."/>
            <person name="Lapidus A."/>
            <person name="Barry K."/>
            <person name="Glavina del Rio T."/>
            <person name="Dalin E."/>
            <person name="Tice H."/>
            <person name="Pitluck S."/>
            <person name="Sims D."/>
            <person name="Brettin T."/>
            <person name="Bruce D."/>
            <person name="Detter J.C."/>
            <person name="Han C."/>
            <person name="Tapia R."/>
            <person name="Schmutz J."/>
            <person name="Larimer F."/>
            <person name="Land M."/>
            <person name="Hauser L."/>
            <person name="Kyrpides N."/>
            <person name="Mikhailova N."/>
            <person name="Nelson K."/>
            <person name="Gogarten J.P."/>
            <person name="Noll K."/>
            <person name="Richardson P."/>
        </authorList>
    </citation>
    <scope>NUCLEOTIDE SEQUENCE [LARGE SCALE GENOMIC DNA]</scope>
    <source>
        <strain evidence="2">ATCC BAA-488 / DSM 13995 / JCM 10881 / RKU-1</strain>
    </source>
</reference>
<dbReference type="KEGG" id="tpt:Tpet_1120"/>
<reference evidence="1 2" key="2">
    <citation type="journal article" date="2009" name="Proc. Natl. Acad. Sci. U.S.A.">
        <title>On the chimeric nature, thermophilic origin, and phylogenetic placement of the Thermotogales.</title>
        <authorList>
            <person name="Zhaxybayeva O."/>
            <person name="Swithers K.S."/>
            <person name="Lapierre P."/>
            <person name="Fournier G.P."/>
            <person name="Bickhart D.M."/>
            <person name="DeBoy R.T."/>
            <person name="Nelson K.E."/>
            <person name="Nesbo C.L."/>
            <person name="Doolittle W.F."/>
            <person name="Gogarten J.P."/>
            <person name="Noll K.M."/>
        </authorList>
    </citation>
    <scope>NUCLEOTIDE SEQUENCE [LARGE SCALE GENOMIC DNA]</scope>
    <source>
        <strain evidence="2">ATCC BAA-488 / DSM 13995 / JCM 10881 / RKU-1</strain>
    </source>
</reference>
<accession>A5ILR1</accession>
<evidence type="ECO:0000313" key="1">
    <source>
        <dbReference type="EMBL" id="ABQ47134.1"/>
    </source>
</evidence>
<gene>
    <name evidence="1" type="ordered locus">Tpet_1120</name>
</gene>
<protein>
    <submittedName>
        <fullName evidence="1">Uncharacterized protein</fullName>
    </submittedName>
</protein>